<dbReference type="CDD" id="cd03768">
    <property type="entry name" value="SR_ResInv"/>
    <property type="match status" value="1"/>
</dbReference>
<accession>A0A2D2D634</accession>
<evidence type="ECO:0000256" key="1">
    <source>
        <dbReference type="ARBA" id="ARBA00023125"/>
    </source>
</evidence>
<keyword evidence="1" id="KW-0238">DNA-binding</keyword>
<sequence>MLIDYTRFSIADQTLDLQLDDLNHAGCERVFSEKADGTRDGRVRASHALSHVRSGDALVVSKLDRLDPTVRQLVTFAEYFKACRDESRSLAYDIDTSSPAGRFFFHMIAALAEMERDLIRERTTAGLTASRPPGRLGEAAATLRMACSTLNRYKRRGSGEREWKQQLAAATLKERQ</sequence>
<keyword evidence="5" id="KW-1185">Reference proteome</keyword>
<dbReference type="PANTHER" id="PTHR30461">
    <property type="entry name" value="DNA-INVERTASE FROM LAMBDOID PROPHAGE"/>
    <property type="match status" value="1"/>
</dbReference>
<dbReference type="PROSITE" id="PS51736">
    <property type="entry name" value="RECOMBINASES_3"/>
    <property type="match status" value="1"/>
</dbReference>
<evidence type="ECO:0000313" key="4">
    <source>
        <dbReference type="EMBL" id="ATQ70414.1"/>
    </source>
</evidence>
<proteinExistence type="predicted"/>
<dbReference type="InterPro" id="IPR036162">
    <property type="entry name" value="Resolvase-like_N_sf"/>
</dbReference>
<dbReference type="AlphaFoldDB" id="A0A2D2D634"/>
<dbReference type="EMBL" id="CP023737">
    <property type="protein sequence ID" value="ATQ70414.1"/>
    <property type="molecule type" value="Genomic_DNA"/>
</dbReference>
<protein>
    <recommendedName>
        <fullName evidence="3">Resolvase/invertase-type recombinase catalytic domain-containing protein</fullName>
    </recommendedName>
</protein>
<evidence type="ECO:0000313" key="5">
    <source>
        <dbReference type="Proteomes" id="UP000230709"/>
    </source>
</evidence>
<feature type="domain" description="Resolvase/invertase-type recombinase catalytic" evidence="3">
    <location>
        <begin position="1"/>
        <end position="134"/>
    </location>
</feature>
<reference evidence="5" key="1">
    <citation type="submission" date="2017-10" db="EMBL/GenBank/DDBJ databases">
        <title>Completed PacBio SMRT sequence of Methylosinus trichosporium OB3b reveals presence of a third large plasmid.</title>
        <authorList>
            <person name="Charles T.C."/>
            <person name="Lynch M.D.J."/>
            <person name="Heil J.R."/>
            <person name="Cheng J."/>
        </authorList>
    </citation>
    <scope>NUCLEOTIDE SEQUENCE [LARGE SCALE GENOMIC DNA]</scope>
    <source>
        <strain evidence="5">OB3b</strain>
    </source>
</reference>
<evidence type="ECO:0000259" key="3">
    <source>
        <dbReference type="PROSITE" id="PS51736"/>
    </source>
</evidence>
<dbReference type="GO" id="GO:0003677">
    <property type="term" value="F:DNA binding"/>
    <property type="evidence" value="ECO:0007669"/>
    <property type="project" value="UniProtKB-KW"/>
</dbReference>
<name>A0A2D2D634_METT3</name>
<dbReference type="InterPro" id="IPR006119">
    <property type="entry name" value="Resolv_N"/>
</dbReference>
<keyword evidence="2" id="KW-0233">DNA recombination</keyword>
<dbReference type="KEGG" id="mtw:CQW49_15135"/>
<dbReference type="SMART" id="SM00857">
    <property type="entry name" value="Resolvase"/>
    <property type="match status" value="1"/>
</dbReference>
<dbReference type="Gene3D" id="3.40.50.1390">
    <property type="entry name" value="Resolvase, N-terminal catalytic domain"/>
    <property type="match status" value="1"/>
</dbReference>
<dbReference type="Proteomes" id="UP000230709">
    <property type="component" value="Chromosome"/>
</dbReference>
<gene>
    <name evidence="4" type="ORF">CQW49_15135</name>
</gene>
<dbReference type="SUPFAM" id="SSF53041">
    <property type="entry name" value="Resolvase-like"/>
    <property type="match status" value="1"/>
</dbReference>
<dbReference type="PANTHER" id="PTHR30461:SF2">
    <property type="entry name" value="SERINE RECOMBINASE PINE-RELATED"/>
    <property type="match status" value="1"/>
</dbReference>
<organism evidence="4 5">
    <name type="scientific">Methylosinus trichosporium (strain ATCC 35070 / NCIMB 11131 / UNIQEM 75 / OB3b)</name>
    <dbReference type="NCBI Taxonomy" id="595536"/>
    <lineage>
        <taxon>Bacteria</taxon>
        <taxon>Pseudomonadati</taxon>
        <taxon>Pseudomonadota</taxon>
        <taxon>Alphaproteobacteria</taxon>
        <taxon>Hyphomicrobiales</taxon>
        <taxon>Methylocystaceae</taxon>
        <taxon>Methylosinus</taxon>
    </lineage>
</organism>
<dbReference type="Pfam" id="PF00239">
    <property type="entry name" value="Resolvase"/>
    <property type="match status" value="1"/>
</dbReference>
<evidence type="ECO:0000256" key="2">
    <source>
        <dbReference type="ARBA" id="ARBA00023172"/>
    </source>
</evidence>
<dbReference type="GO" id="GO:0000150">
    <property type="term" value="F:DNA strand exchange activity"/>
    <property type="evidence" value="ECO:0007669"/>
    <property type="project" value="InterPro"/>
</dbReference>
<dbReference type="InterPro" id="IPR050639">
    <property type="entry name" value="SSR_resolvase"/>
</dbReference>